<comment type="caution">
    <text evidence="2">The sequence shown here is derived from an EMBL/GenBank/DDBJ whole genome shotgun (WGS) entry which is preliminary data.</text>
</comment>
<organism evidence="2 3">
    <name type="scientific">Gigaspora margarita</name>
    <dbReference type="NCBI Taxonomy" id="4874"/>
    <lineage>
        <taxon>Eukaryota</taxon>
        <taxon>Fungi</taxon>
        <taxon>Fungi incertae sedis</taxon>
        <taxon>Mucoromycota</taxon>
        <taxon>Glomeromycotina</taxon>
        <taxon>Glomeromycetes</taxon>
        <taxon>Diversisporales</taxon>
        <taxon>Gigasporaceae</taxon>
        <taxon>Gigaspora</taxon>
    </lineage>
</organism>
<feature type="region of interest" description="Disordered" evidence="1">
    <location>
        <begin position="1"/>
        <end position="46"/>
    </location>
</feature>
<evidence type="ECO:0000313" key="2">
    <source>
        <dbReference type="EMBL" id="KAF0364786.1"/>
    </source>
</evidence>
<dbReference type="EMBL" id="WTPW01002817">
    <property type="protein sequence ID" value="KAF0364786.1"/>
    <property type="molecule type" value="Genomic_DNA"/>
</dbReference>
<feature type="compositionally biased region" description="Polar residues" evidence="1">
    <location>
        <begin position="31"/>
        <end position="44"/>
    </location>
</feature>
<sequence>MLTEVDSAEQERKRLKTNENDKVAVKGASPIITSNIRDPTQSEPNKQRILENQGELLSRMVLRKQSTTLRIVKGTIEEHAYEKICDFSHSQVF</sequence>
<protein>
    <submittedName>
        <fullName evidence="2">Uncharacterized protein</fullName>
    </submittedName>
</protein>
<proteinExistence type="predicted"/>
<feature type="compositionally biased region" description="Basic and acidic residues" evidence="1">
    <location>
        <begin position="9"/>
        <end position="24"/>
    </location>
</feature>
<dbReference type="AlphaFoldDB" id="A0A8H3WZA0"/>
<keyword evidence="3" id="KW-1185">Reference proteome</keyword>
<evidence type="ECO:0000256" key="1">
    <source>
        <dbReference type="SAM" id="MobiDB-lite"/>
    </source>
</evidence>
<accession>A0A8H3WZA0</accession>
<dbReference type="Proteomes" id="UP000439903">
    <property type="component" value="Unassembled WGS sequence"/>
</dbReference>
<evidence type="ECO:0000313" key="3">
    <source>
        <dbReference type="Proteomes" id="UP000439903"/>
    </source>
</evidence>
<name>A0A8H3WZA0_GIGMA</name>
<reference evidence="2 3" key="1">
    <citation type="journal article" date="2019" name="Environ. Microbiol.">
        <title>At the nexus of three kingdoms: the genome of the mycorrhizal fungus Gigaspora margarita provides insights into plant, endobacterial and fungal interactions.</title>
        <authorList>
            <person name="Venice F."/>
            <person name="Ghignone S."/>
            <person name="Salvioli di Fossalunga A."/>
            <person name="Amselem J."/>
            <person name="Novero M."/>
            <person name="Xianan X."/>
            <person name="Sedzielewska Toro K."/>
            <person name="Morin E."/>
            <person name="Lipzen A."/>
            <person name="Grigoriev I.V."/>
            <person name="Henrissat B."/>
            <person name="Martin F.M."/>
            <person name="Bonfante P."/>
        </authorList>
    </citation>
    <scope>NUCLEOTIDE SEQUENCE [LARGE SCALE GENOMIC DNA]</scope>
    <source>
        <strain evidence="2 3">BEG34</strain>
    </source>
</reference>
<gene>
    <name evidence="2" type="ORF">F8M41_013861</name>
</gene>